<evidence type="ECO:0000313" key="2">
    <source>
        <dbReference type="EMBL" id="KEJ89274.1"/>
    </source>
</evidence>
<evidence type="ECO:0000313" key="3">
    <source>
        <dbReference type="Proteomes" id="UP000027734"/>
    </source>
</evidence>
<sequence length="178" mass="19871">MIIRLKNRLTQFRKEESGATNTLEFAFMVPLVFIAFAFGVELTTHSNRQFQLDRGVEVTTRIIRLNTSAQYTHEILKQAICDNTGGLDDCSENLRLELLPMDPRDYTGLDASPYCSDSAQPVDPESGVSLGQQHELMLIRACYRFVPFMGSLGLGKLLAGPDGYGKMVTMSAFVQEPR</sequence>
<dbReference type="Proteomes" id="UP000027734">
    <property type="component" value="Unassembled WGS sequence"/>
</dbReference>
<dbReference type="OrthoDB" id="7907064at2"/>
<dbReference type="AlphaFoldDB" id="A0A073IHL1"/>
<evidence type="ECO:0000256" key="1">
    <source>
        <dbReference type="SAM" id="Phobius"/>
    </source>
</evidence>
<proteinExistence type="predicted"/>
<keyword evidence="1" id="KW-0812">Transmembrane</keyword>
<name>A0A073IHL1_9RHOB</name>
<keyword evidence="1" id="KW-0472">Membrane</keyword>
<feature type="transmembrane region" description="Helical" evidence="1">
    <location>
        <begin position="21"/>
        <end position="40"/>
    </location>
</feature>
<dbReference type="STRING" id="1300350.Z948_2806"/>
<keyword evidence="3" id="KW-1185">Reference proteome</keyword>
<comment type="caution">
    <text evidence="2">The sequence shown here is derived from an EMBL/GenBank/DDBJ whole genome shotgun (WGS) entry which is preliminary data.</text>
</comment>
<accession>A0A073IHL1</accession>
<dbReference type="eggNOG" id="COG4961">
    <property type="taxonomic scope" value="Bacteria"/>
</dbReference>
<dbReference type="RefSeq" id="WP_025060117.1">
    <property type="nucleotide sequence ID" value="NZ_JAMC01000003.1"/>
</dbReference>
<protein>
    <submittedName>
        <fullName evidence="2">Pilus biosynthesis protein TadE</fullName>
    </submittedName>
</protein>
<reference evidence="2 3" key="1">
    <citation type="submission" date="2014-01" db="EMBL/GenBank/DDBJ databases">
        <title>Sulfitobacter donghicola JCM 14565 Genome Sequencing.</title>
        <authorList>
            <person name="Lai Q."/>
            <person name="Hong Z."/>
        </authorList>
    </citation>
    <scope>NUCLEOTIDE SEQUENCE [LARGE SCALE GENOMIC DNA]</scope>
    <source>
        <strain evidence="2 3">JCM 14565</strain>
    </source>
</reference>
<organism evidence="2 3">
    <name type="scientific">Sulfitobacter donghicola DSW-25 = KCTC 12864 = JCM 14565</name>
    <dbReference type="NCBI Taxonomy" id="1300350"/>
    <lineage>
        <taxon>Bacteria</taxon>
        <taxon>Pseudomonadati</taxon>
        <taxon>Pseudomonadota</taxon>
        <taxon>Alphaproteobacteria</taxon>
        <taxon>Rhodobacterales</taxon>
        <taxon>Roseobacteraceae</taxon>
        <taxon>Sulfitobacter</taxon>
    </lineage>
</organism>
<keyword evidence="1" id="KW-1133">Transmembrane helix</keyword>
<gene>
    <name evidence="2" type="ORF">DSW25_09615</name>
</gene>
<dbReference type="EMBL" id="JAMC01000003">
    <property type="protein sequence ID" value="KEJ89274.1"/>
    <property type="molecule type" value="Genomic_DNA"/>
</dbReference>